<accession>A0AAD8NCM5</accession>
<comment type="caution">
    <text evidence="8">The sequence shown here is derived from an EMBL/GenBank/DDBJ whole genome shotgun (WGS) entry which is preliminary data.</text>
</comment>
<protein>
    <submittedName>
        <fullName evidence="8">Alkane hydroxylase MAH1-like</fullName>
    </submittedName>
</protein>
<dbReference type="InterPro" id="IPR001128">
    <property type="entry name" value="Cyt_P450"/>
</dbReference>
<keyword evidence="4 7" id="KW-0560">Oxidoreductase</keyword>
<dbReference type="PANTHER" id="PTHR24296">
    <property type="entry name" value="CYTOCHROME P450"/>
    <property type="match status" value="1"/>
</dbReference>
<keyword evidence="9" id="KW-1185">Reference proteome</keyword>
<dbReference type="GO" id="GO:0006629">
    <property type="term" value="P:lipid metabolic process"/>
    <property type="evidence" value="ECO:0007669"/>
    <property type="project" value="UniProtKB-ARBA"/>
</dbReference>
<comment type="cofactor">
    <cofactor evidence="1 6">
        <name>heme</name>
        <dbReference type="ChEBI" id="CHEBI:30413"/>
    </cofactor>
</comment>
<evidence type="ECO:0000256" key="4">
    <source>
        <dbReference type="ARBA" id="ARBA00023002"/>
    </source>
</evidence>
<dbReference type="GO" id="GO:0009805">
    <property type="term" value="P:coumarin biosynthetic process"/>
    <property type="evidence" value="ECO:0007669"/>
    <property type="project" value="UniProtKB-ARBA"/>
</dbReference>
<dbReference type="Gene3D" id="1.10.630.10">
    <property type="entry name" value="Cytochrome P450"/>
    <property type="match status" value="1"/>
</dbReference>
<gene>
    <name evidence="8" type="ORF">POM88_002463</name>
</gene>
<reference evidence="8" key="2">
    <citation type="submission" date="2023-05" db="EMBL/GenBank/DDBJ databases">
        <authorList>
            <person name="Schelkunov M.I."/>
        </authorList>
    </citation>
    <scope>NUCLEOTIDE SEQUENCE</scope>
    <source>
        <strain evidence="8">Hsosn_3</strain>
        <tissue evidence="8">Leaf</tissue>
    </source>
</reference>
<dbReference type="Proteomes" id="UP001237642">
    <property type="component" value="Unassembled WGS sequence"/>
</dbReference>
<dbReference type="CDD" id="cd11064">
    <property type="entry name" value="CYP86A"/>
    <property type="match status" value="1"/>
</dbReference>
<evidence type="ECO:0000256" key="1">
    <source>
        <dbReference type="ARBA" id="ARBA00001971"/>
    </source>
</evidence>
<evidence type="ECO:0000256" key="2">
    <source>
        <dbReference type="ARBA" id="ARBA00010617"/>
    </source>
</evidence>
<comment type="similarity">
    <text evidence="2 7">Belongs to the cytochrome P450 family.</text>
</comment>
<dbReference type="SUPFAM" id="SSF48264">
    <property type="entry name" value="Cytochrome P450"/>
    <property type="match status" value="1"/>
</dbReference>
<organism evidence="8 9">
    <name type="scientific">Heracleum sosnowskyi</name>
    <dbReference type="NCBI Taxonomy" id="360622"/>
    <lineage>
        <taxon>Eukaryota</taxon>
        <taxon>Viridiplantae</taxon>
        <taxon>Streptophyta</taxon>
        <taxon>Embryophyta</taxon>
        <taxon>Tracheophyta</taxon>
        <taxon>Spermatophyta</taxon>
        <taxon>Magnoliopsida</taxon>
        <taxon>eudicotyledons</taxon>
        <taxon>Gunneridae</taxon>
        <taxon>Pentapetalae</taxon>
        <taxon>asterids</taxon>
        <taxon>campanulids</taxon>
        <taxon>Apiales</taxon>
        <taxon>Apiaceae</taxon>
        <taxon>Apioideae</taxon>
        <taxon>apioid superclade</taxon>
        <taxon>Tordylieae</taxon>
        <taxon>Tordyliinae</taxon>
        <taxon>Heracleum</taxon>
    </lineage>
</organism>
<dbReference type="Pfam" id="PF00067">
    <property type="entry name" value="p450"/>
    <property type="match status" value="1"/>
</dbReference>
<reference evidence="8" key="1">
    <citation type="submission" date="2023-02" db="EMBL/GenBank/DDBJ databases">
        <title>Genome of toxic invasive species Heracleum sosnowskyi carries increased number of genes despite the absence of recent whole-genome duplications.</title>
        <authorList>
            <person name="Schelkunov M."/>
            <person name="Shtratnikova V."/>
            <person name="Makarenko M."/>
            <person name="Klepikova A."/>
            <person name="Omelchenko D."/>
            <person name="Novikova G."/>
            <person name="Obukhova E."/>
            <person name="Bogdanov V."/>
            <person name="Penin A."/>
            <person name="Logacheva M."/>
        </authorList>
    </citation>
    <scope>NUCLEOTIDE SEQUENCE</scope>
    <source>
        <strain evidence="8">Hsosn_3</strain>
        <tissue evidence="8">Leaf</tissue>
    </source>
</reference>
<keyword evidence="7" id="KW-0503">Monooxygenase</keyword>
<dbReference type="InterPro" id="IPR036396">
    <property type="entry name" value="Cyt_P450_sf"/>
</dbReference>
<dbReference type="PROSITE" id="PS00086">
    <property type="entry name" value="CYTOCHROME_P450"/>
    <property type="match status" value="1"/>
</dbReference>
<evidence type="ECO:0000313" key="8">
    <source>
        <dbReference type="EMBL" id="KAK1402858.1"/>
    </source>
</evidence>
<evidence type="ECO:0000256" key="6">
    <source>
        <dbReference type="PIRSR" id="PIRSR602401-1"/>
    </source>
</evidence>
<feature type="binding site" description="axial binding residue" evidence="6">
    <location>
        <position position="418"/>
    </location>
    <ligand>
        <name>heme</name>
        <dbReference type="ChEBI" id="CHEBI:30413"/>
    </ligand>
    <ligandPart>
        <name>Fe</name>
        <dbReference type="ChEBI" id="CHEBI:18248"/>
    </ligandPart>
</feature>
<dbReference type="GO" id="GO:0005506">
    <property type="term" value="F:iron ion binding"/>
    <property type="evidence" value="ECO:0007669"/>
    <property type="project" value="InterPro"/>
</dbReference>
<keyword evidence="5 6" id="KW-0408">Iron</keyword>
<dbReference type="EMBL" id="JAUIZM010000001">
    <property type="protein sequence ID" value="KAK1402858.1"/>
    <property type="molecule type" value="Genomic_DNA"/>
</dbReference>
<dbReference type="GO" id="GO:0004497">
    <property type="term" value="F:monooxygenase activity"/>
    <property type="evidence" value="ECO:0007669"/>
    <property type="project" value="UniProtKB-KW"/>
</dbReference>
<dbReference type="PRINTS" id="PR00463">
    <property type="entry name" value="EP450I"/>
</dbReference>
<keyword evidence="3 6" id="KW-0479">Metal-binding</keyword>
<sequence length="480" mass="55556">MPGLLKNAHRLLDFTTCLLQESHHTFYINGPFLANSDLLLTCDPANVNYILSKNFTNYSKRPEFVKIFDILGEGIFNSDGHLWEIHRKTTVSLFNNARFYYLLQKTVMGKVEKGLIPVLNHVWKHGIEVDLQDIFQRLTFDNISSLLLDHDPQTLTLDSPDIPYLKAITAVEEAWLYRHILPESIWKLQNWIGLGREKRLKEAWEAIDKYIYTCISMKREQVVRTTSPHMPSADEDDKLDWTTAYMELAYKESMGSPDKFLRDTLFGLMAAGRDTTSAALSWFFWLLWKNPLVESKILEEIRKNLHTNELKSWMLFNKKEELHKLVYLHGALCETLRLYPSVPLNHKAPTQPDILPSGHRVDKNSKIVLSFYSMGRMESIWGKDCLEFKPERWITKKGEIKHEPSYKFTAFNAGPRSCVGKNISLTQMKIVATSIISTYRVQVIEGHPIVPRDSVVLEMKYGLKVRLSKRTECSDPTSQE</sequence>
<evidence type="ECO:0000313" key="9">
    <source>
        <dbReference type="Proteomes" id="UP001237642"/>
    </source>
</evidence>
<keyword evidence="6 7" id="KW-0349">Heme</keyword>
<evidence type="ECO:0000256" key="7">
    <source>
        <dbReference type="RuleBase" id="RU000461"/>
    </source>
</evidence>
<dbReference type="InterPro" id="IPR002401">
    <property type="entry name" value="Cyt_P450_E_grp-I"/>
</dbReference>
<evidence type="ECO:0000256" key="3">
    <source>
        <dbReference type="ARBA" id="ARBA00022723"/>
    </source>
</evidence>
<evidence type="ECO:0000256" key="5">
    <source>
        <dbReference type="ARBA" id="ARBA00023004"/>
    </source>
</evidence>
<dbReference type="GO" id="GO:0016705">
    <property type="term" value="F:oxidoreductase activity, acting on paired donors, with incorporation or reduction of molecular oxygen"/>
    <property type="evidence" value="ECO:0007669"/>
    <property type="project" value="InterPro"/>
</dbReference>
<dbReference type="InterPro" id="IPR017972">
    <property type="entry name" value="Cyt_P450_CS"/>
</dbReference>
<dbReference type="GO" id="GO:0020037">
    <property type="term" value="F:heme binding"/>
    <property type="evidence" value="ECO:0007669"/>
    <property type="project" value="InterPro"/>
</dbReference>
<proteinExistence type="inferred from homology"/>
<dbReference type="AlphaFoldDB" id="A0AAD8NCM5"/>
<name>A0AAD8NCM5_9APIA</name>
<dbReference type="PRINTS" id="PR00385">
    <property type="entry name" value="P450"/>
</dbReference>